<name>A0A075JF91_9MICO</name>
<proteinExistence type="predicted"/>
<evidence type="ECO:0000259" key="1">
    <source>
        <dbReference type="Pfam" id="PF13302"/>
    </source>
</evidence>
<dbReference type="AlphaFoldDB" id="A0A075JF91"/>
<feature type="domain" description="N-acetyltransferase" evidence="1">
    <location>
        <begin position="16"/>
        <end position="154"/>
    </location>
</feature>
<dbReference type="InterPro" id="IPR000182">
    <property type="entry name" value="GNAT_dom"/>
</dbReference>
<keyword evidence="2" id="KW-0808">Transferase</keyword>
<dbReference type="Proteomes" id="UP000027986">
    <property type="component" value="Chromosome"/>
</dbReference>
<dbReference type="Gene3D" id="3.40.630.30">
    <property type="match status" value="1"/>
</dbReference>
<dbReference type="SUPFAM" id="SSF55729">
    <property type="entry name" value="Acyl-CoA N-acyltransferases (Nat)"/>
    <property type="match status" value="1"/>
</dbReference>
<organism evidence="2 3">
    <name type="scientific">Dermacoccus nishinomiyaensis</name>
    <dbReference type="NCBI Taxonomy" id="1274"/>
    <lineage>
        <taxon>Bacteria</taxon>
        <taxon>Bacillati</taxon>
        <taxon>Actinomycetota</taxon>
        <taxon>Actinomycetes</taxon>
        <taxon>Micrococcales</taxon>
        <taxon>Dermacoccaceae</taxon>
        <taxon>Dermacoccus</taxon>
    </lineage>
</organism>
<dbReference type="PANTHER" id="PTHR43610">
    <property type="entry name" value="BLL6696 PROTEIN"/>
    <property type="match status" value="1"/>
</dbReference>
<keyword evidence="3" id="KW-1185">Reference proteome</keyword>
<dbReference type="EMBL" id="CP008889">
    <property type="protein sequence ID" value="AIF40455.1"/>
    <property type="molecule type" value="Genomic_DNA"/>
</dbReference>
<dbReference type="GO" id="GO:0016747">
    <property type="term" value="F:acyltransferase activity, transferring groups other than amino-acyl groups"/>
    <property type="evidence" value="ECO:0007669"/>
    <property type="project" value="InterPro"/>
</dbReference>
<dbReference type="Pfam" id="PF13302">
    <property type="entry name" value="Acetyltransf_3"/>
    <property type="match status" value="1"/>
</dbReference>
<dbReference type="RefSeq" id="WP_038567512.1">
    <property type="nucleotide sequence ID" value="NZ_CP008889.1"/>
</dbReference>
<evidence type="ECO:0000313" key="2">
    <source>
        <dbReference type="EMBL" id="AIF40455.1"/>
    </source>
</evidence>
<reference evidence="2 3" key="1">
    <citation type="submission" date="2014-07" db="EMBL/GenBank/DDBJ databases">
        <title>Genome Sequencing of Dermacoccus nishinomiyaensis.</title>
        <authorList>
            <person name="Hong K.W."/>
            <person name="Chan K.G."/>
        </authorList>
    </citation>
    <scope>NUCLEOTIDE SEQUENCE [LARGE SCALE GENOMIC DNA]</scope>
    <source>
        <strain evidence="2 3">M25</strain>
    </source>
</reference>
<evidence type="ECO:0000313" key="3">
    <source>
        <dbReference type="Proteomes" id="UP000027986"/>
    </source>
</evidence>
<accession>A0A075JF91</accession>
<dbReference type="InterPro" id="IPR016181">
    <property type="entry name" value="Acyl_CoA_acyltransferase"/>
</dbReference>
<dbReference type="HOGENOM" id="CLU_013985_1_0_11"/>
<dbReference type="PANTHER" id="PTHR43610:SF1">
    <property type="entry name" value="N-ACETYLTRANSFERASE DOMAIN-CONTAINING PROTEIN"/>
    <property type="match status" value="1"/>
</dbReference>
<dbReference type="KEGG" id="dni:HX89_05290"/>
<protein>
    <submittedName>
        <fullName evidence="2">Amino acid acetyltransferase</fullName>
    </submittedName>
</protein>
<dbReference type="OrthoDB" id="9795199at2"/>
<dbReference type="GeneID" id="41840599"/>
<dbReference type="eggNOG" id="COG1670">
    <property type="taxonomic scope" value="Bacteria"/>
</dbReference>
<sequence>MTDFDADITLTGSLVRLEPLTLEHHDGLVAAVNDGEMWTRWYTSVPRADGVRAMIEQRLAWRESGFMVPFVAVRLADEQVLGCTTFYDIVDAVPRVSIGYTWNRASTHGTGTNAESKLLLMTYAFETVGVECVRYETSWMNQQSQAAIERLGARRDGVLRADRREGNGALGDKVVYSILAHEWPASKASLEARLAKRR</sequence>
<gene>
    <name evidence="2" type="ORF">HX89_05290</name>
</gene>